<protein>
    <submittedName>
        <fullName evidence="2">Uncharacterized protein</fullName>
    </submittedName>
</protein>
<feature type="signal peptide" evidence="1">
    <location>
        <begin position="1"/>
        <end position="22"/>
    </location>
</feature>
<name>A0A6V7NHX1_ANACO</name>
<evidence type="ECO:0000313" key="2">
    <source>
        <dbReference type="EMBL" id="CAD1818078.1"/>
    </source>
</evidence>
<dbReference type="EMBL" id="LR862138">
    <property type="protein sequence ID" value="CAD1818078.1"/>
    <property type="molecule type" value="Genomic_DNA"/>
</dbReference>
<proteinExistence type="predicted"/>
<evidence type="ECO:0000256" key="1">
    <source>
        <dbReference type="SAM" id="SignalP"/>
    </source>
</evidence>
<dbReference type="AlphaFoldDB" id="A0A6V7NHX1"/>
<sequence length="184" mass="19994">MAGSSLSLYPSLSLLGLPLSSSYLDLAATAAVGKGSGNPSRRRRHPYYLCAQLPIRTRVGARGCGSPKPPLLHLRRQLLPSVGPCRQDRPRMLVPALFAVQVEATPLLSLDCSSKAHAGIFLGPFDEPIEPPRVLDFSGASIARYRFCERFVEGFFSDFRSVVAAHGLGGGSRTSFHFDDHPFR</sequence>
<organism evidence="2">
    <name type="scientific">Ananas comosus var. bracteatus</name>
    <name type="common">red pineapple</name>
    <dbReference type="NCBI Taxonomy" id="296719"/>
    <lineage>
        <taxon>Eukaryota</taxon>
        <taxon>Viridiplantae</taxon>
        <taxon>Streptophyta</taxon>
        <taxon>Embryophyta</taxon>
        <taxon>Tracheophyta</taxon>
        <taxon>Spermatophyta</taxon>
        <taxon>Magnoliopsida</taxon>
        <taxon>Liliopsida</taxon>
        <taxon>Poales</taxon>
        <taxon>Bromeliaceae</taxon>
        <taxon>Bromelioideae</taxon>
        <taxon>Ananas</taxon>
    </lineage>
</organism>
<reference evidence="2" key="1">
    <citation type="submission" date="2020-07" db="EMBL/GenBank/DDBJ databases">
        <authorList>
            <person name="Lin J."/>
        </authorList>
    </citation>
    <scope>NUCLEOTIDE SEQUENCE</scope>
</reference>
<gene>
    <name evidence="2" type="ORF">CB5_LOCUS1289</name>
</gene>
<accession>A0A6V7NHX1</accession>
<feature type="chain" id="PRO_5027781052" evidence="1">
    <location>
        <begin position="23"/>
        <end position="184"/>
    </location>
</feature>
<keyword evidence="1" id="KW-0732">Signal</keyword>